<evidence type="ECO:0000313" key="1">
    <source>
        <dbReference type="EMBL" id="KIM90289.1"/>
    </source>
</evidence>
<dbReference type="HOGENOM" id="CLU_1896986_0_0_1"/>
<protein>
    <submittedName>
        <fullName evidence="1">Uncharacterized protein</fullName>
    </submittedName>
</protein>
<gene>
    <name evidence="1" type="ORF">PILCRDRAFT_812019</name>
</gene>
<organism evidence="1 2">
    <name type="scientific">Piloderma croceum (strain F 1598)</name>
    <dbReference type="NCBI Taxonomy" id="765440"/>
    <lineage>
        <taxon>Eukaryota</taxon>
        <taxon>Fungi</taxon>
        <taxon>Dikarya</taxon>
        <taxon>Basidiomycota</taxon>
        <taxon>Agaricomycotina</taxon>
        <taxon>Agaricomycetes</taxon>
        <taxon>Agaricomycetidae</taxon>
        <taxon>Atheliales</taxon>
        <taxon>Atheliaceae</taxon>
        <taxon>Piloderma</taxon>
    </lineage>
</organism>
<dbReference type="Proteomes" id="UP000054166">
    <property type="component" value="Unassembled WGS sequence"/>
</dbReference>
<name>A0A0C3GF29_PILCF</name>
<dbReference type="EMBL" id="KN832973">
    <property type="protein sequence ID" value="KIM90289.1"/>
    <property type="molecule type" value="Genomic_DNA"/>
</dbReference>
<accession>A0A0C3GF29</accession>
<sequence>MVSNDKSDSRLYQACMQKFVQSCFREDLCMRRYHLTPRRHKGKSENDNDFHMWMLLRHGSLALLYHFNHLILQFHYLSGGCYGCLTGPTPLRVTAPSLFTYIALTLKHLNRLKIAEIMRLTCYVLEFEAQLVAF</sequence>
<evidence type="ECO:0000313" key="2">
    <source>
        <dbReference type="Proteomes" id="UP000054166"/>
    </source>
</evidence>
<keyword evidence="2" id="KW-1185">Reference proteome</keyword>
<dbReference type="AlphaFoldDB" id="A0A0C3GF29"/>
<dbReference type="InParanoid" id="A0A0C3GF29"/>
<reference evidence="2" key="2">
    <citation type="submission" date="2015-01" db="EMBL/GenBank/DDBJ databases">
        <title>Evolutionary Origins and Diversification of the Mycorrhizal Mutualists.</title>
        <authorList>
            <consortium name="DOE Joint Genome Institute"/>
            <consortium name="Mycorrhizal Genomics Consortium"/>
            <person name="Kohler A."/>
            <person name="Kuo A."/>
            <person name="Nagy L.G."/>
            <person name="Floudas D."/>
            <person name="Copeland A."/>
            <person name="Barry K.W."/>
            <person name="Cichocki N."/>
            <person name="Veneault-Fourrey C."/>
            <person name="LaButti K."/>
            <person name="Lindquist E.A."/>
            <person name="Lipzen A."/>
            <person name="Lundell T."/>
            <person name="Morin E."/>
            <person name="Murat C."/>
            <person name="Riley R."/>
            <person name="Ohm R."/>
            <person name="Sun H."/>
            <person name="Tunlid A."/>
            <person name="Henrissat B."/>
            <person name="Grigoriev I.V."/>
            <person name="Hibbett D.S."/>
            <person name="Martin F."/>
        </authorList>
    </citation>
    <scope>NUCLEOTIDE SEQUENCE [LARGE SCALE GENOMIC DNA]</scope>
    <source>
        <strain evidence="2">F 1598</strain>
    </source>
</reference>
<reference evidence="1 2" key="1">
    <citation type="submission" date="2014-04" db="EMBL/GenBank/DDBJ databases">
        <authorList>
            <consortium name="DOE Joint Genome Institute"/>
            <person name="Kuo A."/>
            <person name="Tarkka M."/>
            <person name="Buscot F."/>
            <person name="Kohler A."/>
            <person name="Nagy L.G."/>
            <person name="Floudas D."/>
            <person name="Copeland A."/>
            <person name="Barry K.W."/>
            <person name="Cichocki N."/>
            <person name="Veneault-Fourrey C."/>
            <person name="LaButti K."/>
            <person name="Lindquist E.A."/>
            <person name="Lipzen A."/>
            <person name="Lundell T."/>
            <person name="Morin E."/>
            <person name="Murat C."/>
            <person name="Sun H."/>
            <person name="Tunlid A."/>
            <person name="Henrissat B."/>
            <person name="Grigoriev I.V."/>
            <person name="Hibbett D.S."/>
            <person name="Martin F."/>
            <person name="Nordberg H.P."/>
            <person name="Cantor M.N."/>
            <person name="Hua S.X."/>
        </authorList>
    </citation>
    <scope>NUCLEOTIDE SEQUENCE [LARGE SCALE GENOMIC DNA]</scope>
    <source>
        <strain evidence="1 2">F 1598</strain>
    </source>
</reference>
<proteinExistence type="predicted"/>